<proteinExistence type="predicted"/>
<comment type="caution">
    <text evidence="2">The sequence shown here is derived from an EMBL/GenBank/DDBJ whole genome shotgun (WGS) entry which is preliminary data.</text>
</comment>
<organism evidence="2 3">
    <name type="scientific">Candidatus Falkowbacteria bacterium RIFOXYC2_FULL_36_12</name>
    <dbReference type="NCBI Taxonomy" id="1798002"/>
    <lineage>
        <taxon>Bacteria</taxon>
        <taxon>Candidatus Falkowiibacteriota</taxon>
    </lineage>
</organism>
<dbReference type="InterPro" id="IPR041657">
    <property type="entry name" value="HTH_17"/>
</dbReference>
<dbReference type="AlphaFoldDB" id="A0A1F5SW42"/>
<dbReference type="STRING" id="1798002.A2478_00200"/>
<reference evidence="2 3" key="1">
    <citation type="journal article" date="2016" name="Nat. Commun.">
        <title>Thousands of microbial genomes shed light on interconnected biogeochemical processes in an aquifer system.</title>
        <authorList>
            <person name="Anantharaman K."/>
            <person name="Brown C.T."/>
            <person name="Hug L.A."/>
            <person name="Sharon I."/>
            <person name="Castelle C.J."/>
            <person name="Probst A.J."/>
            <person name="Thomas B.C."/>
            <person name="Singh A."/>
            <person name="Wilkins M.J."/>
            <person name="Karaoz U."/>
            <person name="Brodie E.L."/>
            <person name="Williams K.H."/>
            <person name="Hubbard S.S."/>
            <person name="Banfield J.F."/>
        </authorList>
    </citation>
    <scope>NUCLEOTIDE SEQUENCE [LARGE SCALE GENOMIC DNA]</scope>
</reference>
<evidence type="ECO:0000313" key="3">
    <source>
        <dbReference type="Proteomes" id="UP000179001"/>
    </source>
</evidence>
<protein>
    <recommendedName>
        <fullName evidence="1">Helix-turn-helix domain-containing protein</fullName>
    </recommendedName>
</protein>
<dbReference type="Pfam" id="PF12728">
    <property type="entry name" value="HTH_17"/>
    <property type="match status" value="1"/>
</dbReference>
<gene>
    <name evidence="2" type="ORF">A2478_00200</name>
</gene>
<evidence type="ECO:0000313" key="2">
    <source>
        <dbReference type="EMBL" id="OGF30862.1"/>
    </source>
</evidence>
<sequence length="101" mass="11943">MNEQPNIIRVSVSEAARLFGVDPHTIRRALRNQEFRYVVVQGRYKINFESLIQWSQNRITVKNKLDKKGIGQFVDRWKIKNKKFSPNPQILDSNEKNENNT</sequence>
<accession>A0A1F5SW42</accession>
<dbReference type="EMBL" id="MFGJ01000008">
    <property type="protein sequence ID" value="OGF30862.1"/>
    <property type="molecule type" value="Genomic_DNA"/>
</dbReference>
<name>A0A1F5SW42_9BACT</name>
<feature type="domain" description="Helix-turn-helix" evidence="1">
    <location>
        <begin position="11"/>
        <end position="56"/>
    </location>
</feature>
<dbReference type="Proteomes" id="UP000179001">
    <property type="component" value="Unassembled WGS sequence"/>
</dbReference>
<evidence type="ECO:0000259" key="1">
    <source>
        <dbReference type="Pfam" id="PF12728"/>
    </source>
</evidence>